<dbReference type="PANTHER" id="PTHR14155:SF521">
    <property type="entry name" value="RING-H2 FINGER PROTEIN ATL30"/>
    <property type="match status" value="1"/>
</dbReference>
<evidence type="ECO:0000313" key="18">
    <source>
        <dbReference type="EMBL" id="KAI3953646.1"/>
    </source>
</evidence>
<dbReference type="InterPro" id="IPR013083">
    <property type="entry name" value="Znf_RING/FYVE/PHD"/>
</dbReference>
<evidence type="ECO:0000256" key="5">
    <source>
        <dbReference type="ARBA" id="ARBA00022679"/>
    </source>
</evidence>
<dbReference type="GO" id="GO:0008270">
    <property type="term" value="F:zinc ion binding"/>
    <property type="evidence" value="ECO:0007669"/>
    <property type="project" value="UniProtKB-KW"/>
</dbReference>
<evidence type="ECO:0000256" key="12">
    <source>
        <dbReference type="ARBA" id="ARBA00023136"/>
    </source>
</evidence>
<evidence type="ECO:0000256" key="7">
    <source>
        <dbReference type="ARBA" id="ARBA00022723"/>
    </source>
</evidence>
<dbReference type="Pfam" id="PF13639">
    <property type="entry name" value="zf-RING_2"/>
    <property type="match status" value="1"/>
</dbReference>
<evidence type="ECO:0000256" key="16">
    <source>
        <dbReference type="SAM" id="Phobius"/>
    </source>
</evidence>
<dbReference type="GO" id="GO:0061630">
    <property type="term" value="F:ubiquitin protein ligase activity"/>
    <property type="evidence" value="ECO:0007669"/>
    <property type="project" value="UniProtKB-EC"/>
</dbReference>
<feature type="compositionally biased region" description="Polar residues" evidence="15">
    <location>
        <begin position="1"/>
        <end position="15"/>
    </location>
</feature>
<dbReference type="EC" id="2.3.2.27" evidence="4"/>
<dbReference type="GO" id="GO:0016020">
    <property type="term" value="C:membrane"/>
    <property type="evidence" value="ECO:0007669"/>
    <property type="project" value="UniProtKB-SubCell"/>
</dbReference>
<dbReference type="FunFam" id="3.30.40.10:FF:000187">
    <property type="entry name" value="E3 ubiquitin-protein ligase ATL6"/>
    <property type="match status" value="1"/>
</dbReference>
<dbReference type="CDD" id="cd16461">
    <property type="entry name" value="RING-H2_EL5-like"/>
    <property type="match status" value="1"/>
</dbReference>
<evidence type="ECO:0000256" key="4">
    <source>
        <dbReference type="ARBA" id="ARBA00012483"/>
    </source>
</evidence>
<dbReference type="AlphaFoldDB" id="A0AAD4XSX8"/>
<evidence type="ECO:0000313" key="19">
    <source>
        <dbReference type="Proteomes" id="UP001202328"/>
    </source>
</evidence>
<comment type="catalytic activity">
    <reaction evidence="1">
        <text>S-ubiquitinyl-[E2 ubiquitin-conjugating enzyme]-L-cysteine + [acceptor protein]-L-lysine = [E2 ubiquitin-conjugating enzyme]-L-cysteine + N(6)-ubiquitinyl-[acceptor protein]-L-lysine.</text>
        <dbReference type="EC" id="2.3.2.27"/>
    </reaction>
</comment>
<evidence type="ECO:0000256" key="6">
    <source>
        <dbReference type="ARBA" id="ARBA00022692"/>
    </source>
</evidence>
<sequence>MTSTDSTPDNGQQRTPEAEPSLQINNHSLPVIITLFLLSFFFLGFLSIYFVRCIVSTFVRRSNAQNSNNIVINKSQGLDPSIVSSFPTFVYSSVKSHRRERSSRLECVVCLSEFNDDDVIRLITMCNHSFHPECIDLWLESHTTCPVCRLNLDPSEKSPEIILEVNDTTTGTTTTTTTTMDHEDEQETDHTEENNNHHDVVFVNDEQIHGAGDRDEEEERKRKRRRQNECVSCGDTGGRDEEHVGTTDKFSRSHSTGHSIKSGDDRFTLRLPEHVKETLYRGHTLTASCTTFGNFSADVVIGKDGPGELSRYSVRDTIKV</sequence>
<keyword evidence="8 14" id="KW-0863">Zinc-finger</keyword>
<feature type="compositionally biased region" description="Low complexity" evidence="15">
    <location>
        <begin position="168"/>
        <end position="179"/>
    </location>
</feature>
<feature type="region of interest" description="Disordered" evidence="15">
    <location>
        <begin position="168"/>
        <end position="264"/>
    </location>
</feature>
<feature type="compositionally biased region" description="Basic and acidic residues" evidence="15">
    <location>
        <begin position="188"/>
        <end position="213"/>
    </location>
</feature>
<dbReference type="PROSITE" id="PS50089">
    <property type="entry name" value="ZF_RING_2"/>
    <property type="match status" value="1"/>
</dbReference>
<feature type="region of interest" description="Disordered" evidence="15">
    <location>
        <begin position="1"/>
        <end position="20"/>
    </location>
</feature>
<keyword evidence="11 16" id="KW-1133">Transmembrane helix</keyword>
<organism evidence="18 19">
    <name type="scientific">Papaver atlanticum</name>
    <dbReference type="NCBI Taxonomy" id="357466"/>
    <lineage>
        <taxon>Eukaryota</taxon>
        <taxon>Viridiplantae</taxon>
        <taxon>Streptophyta</taxon>
        <taxon>Embryophyta</taxon>
        <taxon>Tracheophyta</taxon>
        <taxon>Spermatophyta</taxon>
        <taxon>Magnoliopsida</taxon>
        <taxon>Ranunculales</taxon>
        <taxon>Papaveraceae</taxon>
        <taxon>Papaveroideae</taxon>
        <taxon>Papaver</taxon>
    </lineage>
</organism>
<evidence type="ECO:0000256" key="3">
    <source>
        <dbReference type="ARBA" id="ARBA00004906"/>
    </source>
</evidence>
<accession>A0AAD4XSX8</accession>
<keyword evidence="5" id="KW-0808">Transferase</keyword>
<keyword evidence="6 16" id="KW-0812">Transmembrane</keyword>
<dbReference type="InterPro" id="IPR053238">
    <property type="entry name" value="RING-H2_zinc_finger"/>
</dbReference>
<gene>
    <name evidence="18" type="ORF">MKW98_017470</name>
</gene>
<feature type="compositionally biased region" description="Basic and acidic residues" evidence="15">
    <location>
        <begin position="237"/>
        <end position="251"/>
    </location>
</feature>
<reference evidence="18" key="1">
    <citation type="submission" date="2022-04" db="EMBL/GenBank/DDBJ databases">
        <title>A functionally conserved STORR gene fusion in Papaver species that diverged 16.8 million years ago.</title>
        <authorList>
            <person name="Catania T."/>
        </authorList>
    </citation>
    <scope>NUCLEOTIDE SEQUENCE</scope>
    <source>
        <strain evidence="18">S-188037</strain>
    </source>
</reference>
<evidence type="ECO:0000259" key="17">
    <source>
        <dbReference type="PROSITE" id="PS50089"/>
    </source>
</evidence>
<dbReference type="SUPFAM" id="SSF57850">
    <property type="entry name" value="RING/U-box"/>
    <property type="match status" value="1"/>
</dbReference>
<dbReference type="PANTHER" id="PTHR14155">
    <property type="entry name" value="RING FINGER DOMAIN-CONTAINING"/>
    <property type="match status" value="1"/>
</dbReference>
<comment type="subcellular location">
    <subcellularLocation>
        <location evidence="2">Membrane</location>
        <topology evidence="2">Single-pass membrane protein</topology>
    </subcellularLocation>
</comment>
<evidence type="ECO:0000256" key="11">
    <source>
        <dbReference type="ARBA" id="ARBA00022989"/>
    </source>
</evidence>
<protein>
    <recommendedName>
        <fullName evidence="4">RING-type E3 ubiquitin transferase</fullName>
        <ecNumber evidence="4">2.3.2.27</ecNumber>
    </recommendedName>
</protein>
<dbReference type="SMART" id="SM00184">
    <property type="entry name" value="RING"/>
    <property type="match status" value="1"/>
</dbReference>
<evidence type="ECO:0000256" key="13">
    <source>
        <dbReference type="ARBA" id="ARBA00024209"/>
    </source>
</evidence>
<comment type="caution">
    <text evidence="18">The sequence shown here is derived from an EMBL/GenBank/DDBJ whole genome shotgun (WGS) entry which is preliminary data.</text>
</comment>
<name>A0AAD4XSX8_9MAGN</name>
<evidence type="ECO:0000256" key="8">
    <source>
        <dbReference type="ARBA" id="ARBA00022771"/>
    </source>
</evidence>
<feature type="domain" description="RING-type" evidence="17">
    <location>
        <begin position="107"/>
        <end position="149"/>
    </location>
</feature>
<proteinExistence type="inferred from homology"/>
<evidence type="ECO:0000256" key="15">
    <source>
        <dbReference type="SAM" id="MobiDB-lite"/>
    </source>
</evidence>
<evidence type="ECO:0000256" key="1">
    <source>
        <dbReference type="ARBA" id="ARBA00000900"/>
    </source>
</evidence>
<evidence type="ECO:0000256" key="9">
    <source>
        <dbReference type="ARBA" id="ARBA00022786"/>
    </source>
</evidence>
<comment type="similarity">
    <text evidence="13">Belongs to the RING-type zinc finger family. ATL subfamily.</text>
</comment>
<evidence type="ECO:0000256" key="2">
    <source>
        <dbReference type="ARBA" id="ARBA00004167"/>
    </source>
</evidence>
<dbReference type="InterPro" id="IPR001841">
    <property type="entry name" value="Znf_RING"/>
</dbReference>
<dbReference type="EMBL" id="JAJJMB010002020">
    <property type="protein sequence ID" value="KAI3953646.1"/>
    <property type="molecule type" value="Genomic_DNA"/>
</dbReference>
<evidence type="ECO:0000256" key="14">
    <source>
        <dbReference type="PROSITE-ProRule" id="PRU00175"/>
    </source>
</evidence>
<feature type="transmembrane region" description="Helical" evidence="16">
    <location>
        <begin position="29"/>
        <end position="51"/>
    </location>
</feature>
<keyword evidence="10" id="KW-0862">Zinc</keyword>
<evidence type="ECO:0000256" key="10">
    <source>
        <dbReference type="ARBA" id="ARBA00022833"/>
    </source>
</evidence>
<keyword evidence="7" id="KW-0479">Metal-binding</keyword>
<dbReference type="Gene3D" id="3.30.40.10">
    <property type="entry name" value="Zinc/RING finger domain, C3HC4 (zinc finger)"/>
    <property type="match status" value="1"/>
</dbReference>
<keyword evidence="12 16" id="KW-0472">Membrane</keyword>
<comment type="pathway">
    <text evidence="3">Protein modification; protein ubiquitination.</text>
</comment>
<dbReference type="Proteomes" id="UP001202328">
    <property type="component" value="Unassembled WGS sequence"/>
</dbReference>
<keyword evidence="9" id="KW-0833">Ubl conjugation pathway</keyword>
<keyword evidence="19" id="KW-1185">Reference proteome</keyword>